<feature type="non-terminal residue" evidence="1">
    <location>
        <position position="133"/>
    </location>
</feature>
<dbReference type="AlphaFoldDB" id="Q38KZ3"/>
<sequence length="133" mass="15021">WSWLKYVPWTSLTNLTNQTKLTNQTNQTNPINQINPTNQPNLIIIWLTTTDRLFEGGPGHPAPHAAPPALFQLVDKLMQLKQFMLAAGDSIFVFGNCQFARFDSRHSLGDIGFEVLTLTLQNERLCPFGPQLQ</sequence>
<dbReference type="EMBL" id="DQ219373">
    <property type="protein sequence ID" value="ABA86563.1"/>
    <property type="molecule type" value="Genomic_DNA"/>
</dbReference>
<organism evidence="1">
    <name type="scientific">Myxococcus fulvus</name>
    <dbReference type="NCBI Taxonomy" id="33"/>
    <lineage>
        <taxon>Bacteria</taxon>
        <taxon>Pseudomonadati</taxon>
        <taxon>Myxococcota</taxon>
        <taxon>Myxococcia</taxon>
        <taxon>Myxococcales</taxon>
        <taxon>Cystobacterineae</taxon>
        <taxon>Myxococcaceae</taxon>
        <taxon>Myxococcus</taxon>
    </lineage>
</organism>
<feature type="non-terminal residue" evidence="1">
    <location>
        <position position="1"/>
    </location>
</feature>
<name>Q38KZ3_MYXFU</name>
<reference evidence="1" key="1">
    <citation type="submission" date="2005-09" db="EMBL/GenBank/DDBJ databases">
        <title>Differential display analysis in Myxobacteria using arbitrary primers matrix developed from Myxococcus xanthus DK1622 genome sequence.</title>
        <authorList>
            <person name="Liu H."/>
            <person name="Gong X."/>
            <person name="Pan H.W."/>
            <person name="Zhou G.T."/>
            <person name="Liu T."/>
            <person name="Zhang H.F."/>
            <person name="Zhu D.M."/>
            <person name="Wu Z.H."/>
            <person name="Li Y.Z."/>
        </authorList>
    </citation>
    <scope>NUCLEOTIDE SEQUENCE</scope>
    <source>
        <strain evidence="1">HW-1</strain>
    </source>
</reference>
<evidence type="ECO:0000313" key="1">
    <source>
        <dbReference type="EMBL" id="ABA86563.1"/>
    </source>
</evidence>
<accession>Q38KZ3</accession>
<protein>
    <submittedName>
        <fullName evidence="1">Putative seawater-induced protein 16-3</fullName>
    </submittedName>
</protein>
<proteinExistence type="predicted"/>